<feature type="transmembrane region" description="Helical" evidence="5">
    <location>
        <begin position="466"/>
        <end position="484"/>
    </location>
</feature>
<gene>
    <name evidence="6" type="ORF">MSPICULIGERA_LOCUS17191</name>
</gene>
<feature type="non-terminal residue" evidence="6">
    <location>
        <position position="525"/>
    </location>
</feature>
<evidence type="ECO:0000313" key="7">
    <source>
        <dbReference type="Proteomes" id="UP001177023"/>
    </source>
</evidence>
<dbReference type="EMBL" id="CATQJA010002655">
    <property type="protein sequence ID" value="CAJ0578953.1"/>
    <property type="molecule type" value="Genomic_DNA"/>
</dbReference>
<dbReference type="AlphaFoldDB" id="A0AA36D0U4"/>
<accession>A0AA36D0U4</accession>
<sequence length="525" mass="59149">MSAGRTKVQRHESKQTDSGDEAVDDAVAEVASKKKAAKKRPPPAEEEEDVEEEEEDPKPLPKRTGVKGKKGEKPTFAICKKPLDDGGACDCTGNDIVCDQVVFDDESELDTLMLTPPKNATYTYFAARENFFPILKKGEILPLIADKIEELDLSKNKLVTIESEAFADLNSLSKLHLNHNKLRRLPKDAFKGVEDKLHQLFLNSNDLRNVEEGTFKSLKSLRRLEMDYSKVKITKGLFEGMDNLEKLSLDGTTFDDNTDVNVFDHLPNLKVLSLRNTHLTEVPTSIQGLKHLEELDLSGTKISELHADSFKNDQSLKILFMQDMPFLWGIEDCAFCGLEGLQEVHFKNSSQLYSVHNNAFGFEKGKDATKSLTKVVFSKCNISTLHEALFDEDLDLDLQLDGNKIICNCNTTWLLGEQRFKFATTSQAPRCAAPEIARNRELMAVDPADVCDAVMSRNKGARMIKWFLMTLMFSTIGVLGYYMVATGKVKKWITPKPRENVLYSNLQTNDEQPLEKDFQPRPQDV</sequence>
<feature type="region of interest" description="Disordered" evidence="4">
    <location>
        <begin position="1"/>
        <end position="71"/>
    </location>
</feature>
<dbReference type="Gene3D" id="3.80.10.10">
    <property type="entry name" value="Ribonuclease Inhibitor"/>
    <property type="match status" value="3"/>
</dbReference>
<dbReference type="GO" id="GO:0005886">
    <property type="term" value="C:plasma membrane"/>
    <property type="evidence" value="ECO:0007669"/>
    <property type="project" value="TreeGrafter"/>
</dbReference>
<keyword evidence="5" id="KW-1133">Transmembrane helix</keyword>
<dbReference type="InterPro" id="IPR050541">
    <property type="entry name" value="LRR_TM_domain-containing"/>
</dbReference>
<comment type="caution">
    <text evidence="6">The sequence shown here is derived from an EMBL/GenBank/DDBJ whole genome shotgun (WGS) entry which is preliminary data.</text>
</comment>
<keyword evidence="5" id="KW-0472">Membrane</keyword>
<evidence type="ECO:0000256" key="3">
    <source>
        <dbReference type="ARBA" id="ARBA00022737"/>
    </source>
</evidence>
<keyword evidence="1" id="KW-0433">Leucine-rich repeat</keyword>
<dbReference type="SMART" id="SM00369">
    <property type="entry name" value="LRR_TYP"/>
    <property type="match status" value="5"/>
</dbReference>
<evidence type="ECO:0000313" key="6">
    <source>
        <dbReference type="EMBL" id="CAJ0578953.1"/>
    </source>
</evidence>
<dbReference type="SUPFAM" id="SSF52058">
    <property type="entry name" value="L domain-like"/>
    <property type="match status" value="1"/>
</dbReference>
<reference evidence="6" key="1">
    <citation type="submission" date="2023-06" db="EMBL/GenBank/DDBJ databases">
        <authorList>
            <person name="Delattre M."/>
        </authorList>
    </citation>
    <scope>NUCLEOTIDE SEQUENCE</scope>
    <source>
        <strain evidence="6">AF72</strain>
    </source>
</reference>
<evidence type="ECO:0000256" key="1">
    <source>
        <dbReference type="ARBA" id="ARBA00022614"/>
    </source>
</evidence>
<evidence type="ECO:0000256" key="4">
    <source>
        <dbReference type="SAM" id="MobiDB-lite"/>
    </source>
</evidence>
<feature type="compositionally biased region" description="Acidic residues" evidence="4">
    <location>
        <begin position="44"/>
        <end position="56"/>
    </location>
</feature>
<evidence type="ECO:0000256" key="2">
    <source>
        <dbReference type="ARBA" id="ARBA00022729"/>
    </source>
</evidence>
<dbReference type="Pfam" id="PF13306">
    <property type="entry name" value="LRR_5"/>
    <property type="match status" value="1"/>
</dbReference>
<dbReference type="PANTHER" id="PTHR24369">
    <property type="entry name" value="ANTIGEN BSP, PUTATIVE-RELATED"/>
    <property type="match status" value="1"/>
</dbReference>
<keyword evidence="5" id="KW-0812">Transmembrane</keyword>
<proteinExistence type="predicted"/>
<feature type="compositionally biased region" description="Acidic residues" evidence="4">
    <location>
        <begin position="18"/>
        <end position="27"/>
    </location>
</feature>
<dbReference type="Proteomes" id="UP001177023">
    <property type="component" value="Unassembled WGS sequence"/>
</dbReference>
<keyword evidence="3" id="KW-0677">Repeat</keyword>
<evidence type="ECO:0000256" key="5">
    <source>
        <dbReference type="SAM" id="Phobius"/>
    </source>
</evidence>
<name>A0AA36D0U4_9BILA</name>
<dbReference type="Pfam" id="PF13855">
    <property type="entry name" value="LRR_8"/>
    <property type="match status" value="2"/>
</dbReference>
<protein>
    <submittedName>
        <fullName evidence="6">Uncharacterized protein</fullName>
    </submittedName>
</protein>
<organism evidence="6 7">
    <name type="scientific">Mesorhabditis spiculigera</name>
    <dbReference type="NCBI Taxonomy" id="96644"/>
    <lineage>
        <taxon>Eukaryota</taxon>
        <taxon>Metazoa</taxon>
        <taxon>Ecdysozoa</taxon>
        <taxon>Nematoda</taxon>
        <taxon>Chromadorea</taxon>
        <taxon>Rhabditida</taxon>
        <taxon>Rhabditina</taxon>
        <taxon>Rhabditomorpha</taxon>
        <taxon>Rhabditoidea</taxon>
        <taxon>Rhabditidae</taxon>
        <taxon>Mesorhabditinae</taxon>
        <taxon>Mesorhabditis</taxon>
    </lineage>
</organism>
<dbReference type="InterPro" id="IPR032675">
    <property type="entry name" value="LRR_dom_sf"/>
</dbReference>
<keyword evidence="7" id="KW-1185">Reference proteome</keyword>
<feature type="compositionally biased region" description="Basic residues" evidence="4">
    <location>
        <begin position="60"/>
        <end position="70"/>
    </location>
</feature>
<dbReference type="PANTHER" id="PTHR24369:SF210">
    <property type="entry name" value="CHAOPTIN-RELATED"/>
    <property type="match status" value="1"/>
</dbReference>
<dbReference type="InterPro" id="IPR001611">
    <property type="entry name" value="Leu-rich_rpt"/>
</dbReference>
<dbReference type="InterPro" id="IPR003591">
    <property type="entry name" value="Leu-rich_rpt_typical-subtyp"/>
</dbReference>
<keyword evidence="2" id="KW-0732">Signal</keyword>
<dbReference type="InterPro" id="IPR026906">
    <property type="entry name" value="LRR_5"/>
</dbReference>